<protein>
    <recommendedName>
        <fullName evidence="3">BspA family leucine-rich repeat surface protein</fullName>
    </recommendedName>
</protein>
<evidence type="ECO:0008006" key="3">
    <source>
        <dbReference type="Google" id="ProtNLM"/>
    </source>
</evidence>
<dbReference type="Proteomes" id="UP000095247">
    <property type="component" value="Unassembled WGS sequence"/>
</dbReference>
<organism evidence="1 2">
    <name type="scientific">Brachyspira hampsonii</name>
    <dbReference type="NCBI Taxonomy" id="1287055"/>
    <lineage>
        <taxon>Bacteria</taxon>
        <taxon>Pseudomonadati</taxon>
        <taxon>Spirochaetota</taxon>
        <taxon>Spirochaetia</taxon>
        <taxon>Brachyspirales</taxon>
        <taxon>Brachyspiraceae</taxon>
        <taxon>Brachyspira</taxon>
    </lineage>
</organism>
<dbReference type="EMBL" id="MDCO01000001">
    <property type="protein sequence ID" value="OEJ16126.1"/>
    <property type="molecule type" value="Genomic_DNA"/>
</dbReference>
<evidence type="ECO:0000313" key="2">
    <source>
        <dbReference type="Proteomes" id="UP000095247"/>
    </source>
</evidence>
<reference evidence="1 2" key="1">
    <citation type="submission" date="2016-08" db="EMBL/GenBank/DDBJ databases">
        <title>Characterization and recognition of Brachyspira hampsonii sp. nov., a novel intestinal spirochete that is pathogenic to pigs.</title>
        <authorList>
            <person name="Mirajkar N."/>
            <person name="La T."/>
            <person name="Phillips N."/>
            <person name="Hampson D."/>
            <person name="Gebhart C."/>
        </authorList>
    </citation>
    <scope>NUCLEOTIDE SEQUENCE [LARGE SCALE GENOMIC DNA]</scope>
    <source>
        <strain evidence="1 2">P280/1</strain>
    </source>
</reference>
<evidence type="ECO:0000313" key="1">
    <source>
        <dbReference type="EMBL" id="OEJ16126.1"/>
    </source>
</evidence>
<sequence length="169" mass="20041">MSKYKPNNKIELRSLIENNNIYLGDIDTSLITDMSMLFDKPNYACFEGSYSEYESYNVRSDFAGIEKWNTSNVVNMRSMFHNIKNFNININDWNVSKVIDFSYMFYGAENFNQPLNKWNVSNAKYMACMFKNAFNFNQDLNSWDINKDADIKDMFFNTKIDSKPIWYIL</sequence>
<dbReference type="RefSeq" id="WP_069725578.1">
    <property type="nucleotide sequence ID" value="NZ_MDCO01000001.1"/>
</dbReference>
<dbReference type="AlphaFoldDB" id="A0A1E5NJ47"/>
<accession>A0A1E5NJ47</accession>
<gene>
    <name evidence="1" type="ORF">BFL38_11825</name>
</gene>
<name>A0A1E5NJ47_9SPIR</name>
<dbReference type="InterPro" id="IPR005046">
    <property type="entry name" value="DUF285"/>
</dbReference>
<dbReference type="Pfam" id="PF03382">
    <property type="entry name" value="DUF285"/>
    <property type="match status" value="1"/>
</dbReference>
<proteinExistence type="predicted"/>
<comment type="caution">
    <text evidence="1">The sequence shown here is derived from an EMBL/GenBank/DDBJ whole genome shotgun (WGS) entry which is preliminary data.</text>
</comment>